<keyword evidence="11" id="KW-1185">Reference proteome</keyword>
<dbReference type="InterPro" id="IPR006665">
    <property type="entry name" value="OmpA-like"/>
</dbReference>
<keyword evidence="6 7" id="KW-0472">Membrane</keyword>
<evidence type="ECO:0000256" key="1">
    <source>
        <dbReference type="ARBA" id="ARBA00004162"/>
    </source>
</evidence>
<dbReference type="CDD" id="cd07185">
    <property type="entry name" value="OmpA_C-like"/>
    <property type="match status" value="1"/>
</dbReference>
<feature type="domain" description="OmpA-like" evidence="9">
    <location>
        <begin position="103"/>
        <end position="229"/>
    </location>
</feature>
<accession>A0ABS3Q439</accession>
<dbReference type="InterPro" id="IPR036737">
    <property type="entry name" value="OmpA-like_sf"/>
</dbReference>
<dbReference type="EMBL" id="JAGETV010000007">
    <property type="protein sequence ID" value="MBO1927086.1"/>
    <property type="molecule type" value="Genomic_DNA"/>
</dbReference>
<keyword evidence="4 8" id="KW-0812">Transmembrane</keyword>
<evidence type="ECO:0000256" key="5">
    <source>
        <dbReference type="ARBA" id="ARBA00022989"/>
    </source>
</evidence>
<keyword evidence="10" id="KW-0966">Cell projection</keyword>
<dbReference type="Gene3D" id="3.30.1330.60">
    <property type="entry name" value="OmpA-like domain"/>
    <property type="match status" value="1"/>
</dbReference>
<evidence type="ECO:0000256" key="4">
    <source>
        <dbReference type="ARBA" id="ARBA00022692"/>
    </source>
</evidence>
<protein>
    <submittedName>
        <fullName evidence="10">Flagellar motor protein MotB</fullName>
    </submittedName>
</protein>
<evidence type="ECO:0000256" key="3">
    <source>
        <dbReference type="ARBA" id="ARBA00022475"/>
    </source>
</evidence>
<dbReference type="PROSITE" id="PS51123">
    <property type="entry name" value="OMPA_2"/>
    <property type="match status" value="1"/>
</dbReference>
<comment type="similarity">
    <text evidence="2">Belongs to the MotB family.</text>
</comment>
<comment type="subcellular location">
    <subcellularLocation>
        <location evidence="1">Cell membrane</location>
        <topology evidence="1">Single-pass membrane protein</topology>
    </subcellularLocation>
</comment>
<evidence type="ECO:0000256" key="2">
    <source>
        <dbReference type="ARBA" id="ARBA00008914"/>
    </source>
</evidence>
<keyword evidence="5 8" id="KW-1133">Transmembrane helix</keyword>
<dbReference type="InterPro" id="IPR025713">
    <property type="entry name" value="MotB-like_N_dom"/>
</dbReference>
<dbReference type="InterPro" id="IPR050330">
    <property type="entry name" value="Bact_OuterMem_StrucFunc"/>
</dbReference>
<keyword evidence="10" id="KW-0969">Cilium</keyword>
<evidence type="ECO:0000256" key="6">
    <source>
        <dbReference type="ARBA" id="ARBA00023136"/>
    </source>
</evidence>
<dbReference type="Proteomes" id="UP000664835">
    <property type="component" value="Unassembled WGS sequence"/>
</dbReference>
<evidence type="ECO:0000313" key="10">
    <source>
        <dbReference type="EMBL" id="MBO1927086.1"/>
    </source>
</evidence>
<name>A0ABS3Q439_9GAMM</name>
<dbReference type="PANTHER" id="PTHR30329:SF21">
    <property type="entry name" value="LIPOPROTEIN YIAD-RELATED"/>
    <property type="match status" value="1"/>
</dbReference>
<evidence type="ECO:0000259" key="9">
    <source>
        <dbReference type="PROSITE" id="PS51123"/>
    </source>
</evidence>
<keyword evidence="3" id="KW-1003">Cell membrane</keyword>
<organism evidence="10 11">
    <name type="scientific">Thiomicrorhabdus marina</name>
    <dbReference type="NCBI Taxonomy" id="2818442"/>
    <lineage>
        <taxon>Bacteria</taxon>
        <taxon>Pseudomonadati</taxon>
        <taxon>Pseudomonadota</taxon>
        <taxon>Gammaproteobacteria</taxon>
        <taxon>Thiotrichales</taxon>
        <taxon>Piscirickettsiaceae</taxon>
        <taxon>Thiomicrorhabdus</taxon>
    </lineage>
</organism>
<evidence type="ECO:0000256" key="7">
    <source>
        <dbReference type="PROSITE-ProRule" id="PRU00473"/>
    </source>
</evidence>
<dbReference type="PANTHER" id="PTHR30329">
    <property type="entry name" value="STATOR ELEMENT OF FLAGELLAR MOTOR COMPLEX"/>
    <property type="match status" value="1"/>
</dbReference>
<dbReference type="Pfam" id="PF00691">
    <property type="entry name" value="OmpA"/>
    <property type="match status" value="1"/>
</dbReference>
<evidence type="ECO:0000313" key="11">
    <source>
        <dbReference type="Proteomes" id="UP000664835"/>
    </source>
</evidence>
<feature type="transmembrane region" description="Helical" evidence="8">
    <location>
        <begin position="20"/>
        <end position="39"/>
    </location>
</feature>
<dbReference type="RefSeq" id="WP_208148532.1">
    <property type="nucleotide sequence ID" value="NZ_JAGETV010000007.1"/>
</dbReference>
<proteinExistence type="inferred from homology"/>
<keyword evidence="10" id="KW-0282">Flagellum</keyword>
<dbReference type="SUPFAM" id="SSF103088">
    <property type="entry name" value="OmpA-like"/>
    <property type="match status" value="1"/>
</dbReference>
<gene>
    <name evidence="10" type="ORF">J3998_05800</name>
</gene>
<evidence type="ECO:0000256" key="8">
    <source>
        <dbReference type="SAM" id="Phobius"/>
    </source>
</evidence>
<sequence>MISRLLIQSPEKRARSGWLLAFGDVVTLLITFFIMVIVLNKTQVSKLQVWADQQVSEAYEELAQQITNQGLQVVSVVRTPQGILLKVQSAAAFNSADYYPSEQLKEELQYLGILLKQSRLFTLQDSINPQKRAILDYAAEEGFYWNSEIVIEGHTDNDPIQPTSPLRNNWFLSAMRAQTVMEELFKASDLPAEQFSISGYGEHHPVQSNDNETGKEQNRRIEILITAGFVRHLQDAGLAVVASAPEQVAAAN</sequence>
<dbReference type="Pfam" id="PF13677">
    <property type="entry name" value="MotB_plug"/>
    <property type="match status" value="1"/>
</dbReference>
<comment type="caution">
    <text evidence="10">The sequence shown here is derived from an EMBL/GenBank/DDBJ whole genome shotgun (WGS) entry which is preliminary data.</text>
</comment>
<reference evidence="10 11" key="1">
    <citation type="submission" date="2021-03" db="EMBL/GenBank/DDBJ databases">
        <title>Thiomicrorhabdus sp.nov.,novel sulfur-oxidizing bacteria isolated from coastal sediment.</title>
        <authorList>
            <person name="Liu X."/>
        </authorList>
    </citation>
    <scope>NUCLEOTIDE SEQUENCE [LARGE SCALE GENOMIC DNA]</scope>
    <source>
        <strain evidence="10 11">6S2-11</strain>
    </source>
</reference>